<dbReference type="AlphaFoldDB" id="A0A1U9M9B9"/>
<dbReference type="SUPFAM" id="SSF56349">
    <property type="entry name" value="DNA breaking-rejoining enzymes"/>
    <property type="match status" value="1"/>
</dbReference>
<feature type="region of interest" description="Disordered" evidence="2">
    <location>
        <begin position="38"/>
        <end position="70"/>
    </location>
</feature>
<dbReference type="InterPro" id="IPR011010">
    <property type="entry name" value="DNA_brk_join_enz"/>
</dbReference>
<organism evidence="4 5">
    <name type="scientific">Bartonella apihabitans</name>
    <dbReference type="NCBI Taxonomy" id="2750929"/>
    <lineage>
        <taxon>Bacteria</taxon>
        <taxon>Pseudomonadati</taxon>
        <taxon>Pseudomonadota</taxon>
        <taxon>Alphaproteobacteria</taxon>
        <taxon>Hyphomicrobiales</taxon>
        <taxon>Bartonellaceae</taxon>
        <taxon>Bartonella</taxon>
    </lineage>
</organism>
<proteinExistence type="predicted"/>
<feature type="domain" description="Tyr recombinase" evidence="3">
    <location>
        <begin position="1"/>
        <end position="69"/>
    </location>
</feature>
<dbReference type="GO" id="GO:0006310">
    <property type="term" value="P:DNA recombination"/>
    <property type="evidence" value="ECO:0007669"/>
    <property type="project" value="UniProtKB-KW"/>
</dbReference>
<dbReference type="Pfam" id="PF00589">
    <property type="entry name" value="Phage_integrase"/>
    <property type="match status" value="1"/>
</dbReference>
<dbReference type="KEGG" id="bapa:BBC0178_004140"/>
<dbReference type="GO" id="GO:0003677">
    <property type="term" value="F:DNA binding"/>
    <property type="evidence" value="ECO:0007669"/>
    <property type="project" value="InterPro"/>
</dbReference>
<dbReference type="Gene3D" id="1.10.443.10">
    <property type="entry name" value="Intergrase catalytic core"/>
    <property type="match status" value="1"/>
</dbReference>
<dbReference type="Proteomes" id="UP000189660">
    <property type="component" value="Chromosome"/>
</dbReference>
<accession>A0A1U9M9B9</accession>
<dbReference type="GO" id="GO:0015074">
    <property type="term" value="P:DNA integration"/>
    <property type="evidence" value="ECO:0007669"/>
    <property type="project" value="InterPro"/>
</dbReference>
<evidence type="ECO:0000259" key="3">
    <source>
        <dbReference type="PROSITE" id="PS51898"/>
    </source>
</evidence>
<protein>
    <submittedName>
        <fullName evidence="4">Phage integrase family protein</fullName>
    </submittedName>
</protein>
<sequence length="70" mass="7703">MVKSRVKKAGLDPNDFSAHALRAGYLTEAARKGISLPEAMQQSGHKSIQQAARYYNDSERRSGLAARLID</sequence>
<reference evidence="4 5" key="1">
    <citation type="submission" date="2016-11" db="EMBL/GenBank/DDBJ databases">
        <title>Comparative genomics of Bartonella apis.</title>
        <authorList>
            <person name="Engel P."/>
        </authorList>
    </citation>
    <scope>NUCLEOTIDE SEQUENCE [LARGE SCALE GENOMIC DNA]</scope>
    <source>
        <strain evidence="4 5">BBC0178</strain>
    </source>
</reference>
<dbReference type="InterPro" id="IPR013762">
    <property type="entry name" value="Integrase-like_cat_sf"/>
</dbReference>
<dbReference type="InterPro" id="IPR002104">
    <property type="entry name" value="Integrase_catalytic"/>
</dbReference>
<feature type="compositionally biased region" description="Polar residues" evidence="2">
    <location>
        <begin position="40"/>
        <end position="50"/>
    </location>
</feature>
<keyword evidence="1" id="KW-0233">DNA recombination</keyword>
<gene>
    <name evidence="4" type="ORF">BBC0178_004140</name>
</gene>
<name>A0A1U9M9B9_9HYPH</name>
<keyword evidence="5" id="KW-1185">Reference proteome</keyword>
<dbReference type="PROSITE" id="PS51898">
    <property type="entry name" value="TYR_RECOMBINASE"/>
    <property type="match status" value="1"/>
</dbReference>
<evidence type="ECO:0000256" key="2">
    <source>
        <dbReference type="SAM" id="MobiDB-lite"/>
    </source>
</evidence>
<evidence type="ECO:0000313" key="5">
    <source>
        <dbReference type="Proteomes" id="UP000189660"/>
    </source>
</evidence>
<evidence type="ECO:0000313" key="4">
    <source>
        <dbReference type="EMBL" id="AQT41913.1"/>
    </source>
</evidence>
<evidence type="ECO:0000256" key="1">
    <source>
        <dbReference type="ARBA" id="ARBA00023172"/>
    </source>
</evidence>
<dbReference type="EMBL" id="CP015820">
    <property type="protein sequence ID" value="AQT41913.1"/>
    <property type="molecule type" value="Genomic_DNA"/>
</dbReference>